<dbReference type="EC" id="2.1.1.6" evidence="1"/>
<dbReference type="NCBIfam" id="TIGR00756">
    <property type="entry name" value="PPR"/>
    <property type="match status" value="1"/>
</dbReference>
<evidence type="ECO:0000256" key="1">
    <source>
        <dbReference type="ARBA" id="ARBA00012880"/>
    </source>
</evidence>
<keyword evidence="4" id="KW-0949">S-adenosyl-L-methionine</keyword>
<dbReference type="EMBL" id="CAJNDS010002368">
    <property type="protein sequence ID" value="CAE7451971.1"/>
    <property type="molecule type" value="Genomic_DNA"/>
</dbReference>
<feature type="repeat" description="PPR" evidence="7">
    <location>
        <begin position="247"/>
        <end position="281"/>
    </location>
</feature>
<evidence type="ECO:0000256" key="2">
    <source>
        <dbReference type="ARBA" id="ARBA00022603"/>
    </source>
</evidence>
<dbReference type="AlphaFoldDB" id="A0A812RQB2"/>
<dbReference type="InterPro" id="IPR002885">
    <property type="entry name" value="PPR_rpt"/>
</dbReference>
<keyword evidence="2" id="KW-0489">Methyltransferase</keyword>
<reference evidence="8" key="1">
    <citation type="submission" date="2021-02" db="EMBL/GenBank/DDBJ databases">
        <authorList>
            <person name="Dougan E. K."/>
            <person name="Rhodes N."/>
            <person name="Thang M."/>
            <person name="Chan C."/>
        </authorList>
    </citation>
    <scope>NUCLEOTIDE SEQUENCE</scope>
</reference>
<organism evidence="8 9">
    <name type="scientific">Symbiodinium natans</name>
    <dbReference type="NCBI Taxonomy" id="878477"/>
    <lineage>
        <taxon>Eukaryota</taxon>
        <taxon>Sar</taxon>
        <taxon>Alveolata</taxon>
        <taxon>Dinophyceae</taxon>
        <taxon>Suessiales</taxon>
        <taxon>Symbiodiniaceae</taxon>
        <taxon>Symbiodinium</taxon>
    </lineage>
</organism>
<dbReference type="SUPFAM" id="SSF53335">
    <property type="entry name" value="S-adenosyl-L-methionine-dependent methyltransferases"/>
    <property type="match status" value="1"/>
</dbReference>
<evidence type="ECO:0000313" key="8">
    <source>
        <dbReference type="EMBL" id="CAE7451971.1"/>
    </source>
</evidence>
<dbReference type="GO" id="GO:0016206">
    <property type="term" value="F:catechol O-methyltransferase activity"/>
    <property type="evidence" value="ECO:0007669"/>
    <property type="project" value="UniProtKB-EC"/>
</dbReference>
<keyword evidence="9" id="KW-1185">Reference proteome</keyword>
<dbReference type="PROSITE" id="PS51682">
    <property type="entry name" value="SAM_OMT_I"/>
    <property type="match status" value="1"/>
</dbReference>
<name>A0A812RQB2_9DINO</name>
<dbReference type="InterPro" id="IPR002935">
    <property type="entry name" value="SAM_O-MeTrfase"/>
</dbReference>
<dbReference type="InterPro" id="IPR029063">
    <property type="entry name" value="SAM-dependent_MTases_sf"/>
</dbReference>
<dbReference type="PANTHER" id="PTHR43836">
    <property type="entry name" value="CATECHOL O-METHYLTRANSFERASE 1-RELATED"/>
    <property type="match status" value="1"/>
</dbReference>
<evidence type="ECO:0000256" key="5">
    <source>
        <dbReference type="ARBA" id="ARBA00022939"/>
    </source>
</evidence>
<dbReference type="OrthoDB" id="186626at2759"/>
<dbReference type="Gene3D" id="3.40.50.150">
    <property type="entry name" value="Vaccinia Virus protein VP39"/>
    <property type="match status" value="1"/>
</dbReference>
<dbReference type="Gene3D" id="1.25.40.10">
    <property type="entry name" value="Tetratricopeptide repeat domain"/>
    <property type="match status" value="2"/>
</dbReference>
<proteinExistence type="inferred from homology"/>
<keyword evidence="5" id="KW-0128">Catecholamine metabolism</keyword>
<dbReference type="Proteomes" id="UP000604046">
    <property type="component" value="Unassembled WGS sequence"/>
</dbReference>
<evidence type="ECO:0000256" key="6">
    <source>
        <dbReference type="ARBA" id="ARBA00023453"/>
    </source>
</evidence>
<dbReference type="CDD" id="cd02440">
    <property type="entry name" value="AdoMet_MTases"/>
    <property type="match status" value="1"/>
</dbReference>
<accession>A0A812RQB2</accession>
<sequence length="615" mass="67349">MFIESNTSAFATTQPRSVTTAAASLHHPWQRSLTHLQSLRGATAAIMRLKRKGDWEQALVLLFKAKFPDVIVFTAVASVCAKATAWTSAVALLEELRSRNSSTLDRAFLNSVGAACSSAGRWQFALWLLLGAPQSAGMMPCVVAHSTAMTACERVSLWERVLGLLAESQAGDLAGAHVYTPAIVACGTVSAWQRSLHLWTELCQTSAQNTIALNATLTASERAGQWMLCLQLLKKSIETPLPSPKPDGISYSAVITACCNARRWPLAVQLLDLAMLDSLTPSTGAFSCLARALGHDRSWQQALLLLQTPHSHGNPWQLTMDLWSSVAWALDVAGVELHHPAFDIAALGRKQFALLQYVQRRVQQGDLDGVLSEMVRFARRREWLKIAGGNKARLLEAVLRPGDRVLELGCFVGFSALLVVQRLRRLGGGGCVISCELNAASAHVARRIIAWAGAEEEVEVKIGFAADWIETGLLGSPDVVVLDHSAARYHEDLVALEPVFTRGTRILADNVLSPGAPLLLSAVDGRYHVAVHEVEEFLRRSRMDWVVVCVPCSGSSWSGAASAEFQQLAVEVNRLCWRSSSACRGQRVRGEEWMRLQESALPVFRRWARERRLLT</sequence>
<evidence type="ECO:0000313" key="9">
    <source>
        <dbReference type="Proteomes" id="UP000604046"/>
    </source>
</evidence>
<dbReference type="Pfam" id="PF01535">
    <property type="entry name" value="PPR"/>
    <property type="match status" value="1"/>
</dbReference>
<gene>
    <name evidence="8" type="primary">comtb</name>
    <name evidence="8" type="ORF">SNAT2548_LOCUS24763</name>
</gene>
<comment type="similarity">
    <text evidence="6">Belongs to the class I-like SAM-binding methyltransferase superfamily. Cation-dependent O-methyltransferase family.</text>
</comment>
<evidence type="ECO:0000256" key="7">
    <source>
        <dbReference type="PROSITE-ProRule" id="PRU00708"/>
    </source>
</evidence>
<keyword evidence="3" id="KW-0808">Transferase</keyword>
<dbReference type="InterPro" id="IPR011990">
    <property type="entry name" value="TPR-like_helical_dom_sf"/>
</dbReference>
<evidence type="ECO:0000256" key="3">
    <source>
        <dbReference type="ARBA" id="ARBA00022679"/>
    </source>
</evidence>
<comment type="caution">
    <text evidence="8">The sequence shown here is derived from an EMBL/GenBank/DDBJ whole genome shotgun (WGS) entry which is preliminary data.</text>
</comment>
<dbReference type="PROSITE" id="PS51375">
    <property type="entry name" value="PPR"/>
    <property type="match status" value="1"/>
</dbReference>
<dbReference type="GO" id="GO:0006584">
    <property type="term" value="P:catecholamine metabolic process"/>
    <property type="evidence" value="ECO:0007669"/>
    <property type="project" value="UniProtKB-KW"/>
</dbReference>
<dbReference type="Pfam" id="PF13578">
    <property type="entry name" value="Methyltransf_24"/>
    <property type="match status" value="1"/>
</dbReference>
<dbReference type="GO" id="GO:0032259">
    <property type="term" value="P:methylation"/>
    <property type="evidence" value="ECO:0007669"/>
    <property type="project" value="UniProtKB-KW"/>
</dbReference>
<evidence type="ECO:0000256" key="4">
    <source>
        <dbReference type="ARBA" id="ARBA00022691"/>
    </source>
</evidence>
<dbReference type="PANTHER" id="PTHR43836:SF2">
    <property type="entry name" value="CATECHOL O-METHYLTRANSFERASE 1-RELATED"/>
    <property type="match status" value="1"/>
</dbReference>
<protein>
    <recommendedName>
        <fullName evidence="1">catechol O-methyltransferase</fullName>
        <ecNumber evidence="1">2.1.1.6</ecNumber>
    </recommendedName>
</protein>